<name>A0A178Z6M3_9EURO</name>
<protein>
    <submittedName>
        <fullName evidence="2">Uncharacterized protein</fullName>
    </submittedName>
</protein>
<dbReference type="OrthoDB" id="4142956at2759"/>
<feature type="region of interest" description="Disordered" evidence="1">
    <location>
        <begin position="222"/>
        <end position="272"/>
    </location>
</feature>
<feature type="compositionally biased region" description="Basic and acidic residues" evidence="1">
    <location>
        <begin position="232"/>
        <end position="243"/>
    </location>
</feature>
<organism evidence="2 3">
    <name type="scientific">Fonsecaea erecta</name>
    <dbReference type="NCBI Taxonomy" id="1367422"/>
    <lineage>
        <taxon>Eukaryota</taxon>
        <taxon>Fungi</taxon>
        <taxon>Dikarya</taxon>
        <taxon>Ascomycota</taxon>
        <taxon>Pezizomycotina</taxon>
        <taxon>Eurotiomycetes</taxon>
        <taxon>Chaetothyriomycetidae</taxon>
        <taxon>Chaetothyriales</taxon>
        <taxon>Herpotrichiellaceae</taxon>
        <taxon>Fonsecaea</taxon>
    </lineage>
</organism>
<sequence>MSSLPDQRMMKVTVVATQELCIRVDDPAVLESLTESIPHMVLEQLAHRGLNLTSIQVASNPGNLGGLPAGHELASAAIKDSAVFHMFNHNRAFPAWNRLPANMPNTIPLWDSEKTSVARQLDSPTQTPITWFYDHIPQAEPTELWHLGNRHRRALSASFTDHLIAEDDDQVITGDGALRPAQVSSLDSSPVLPEPIEEITSKFPGVYSRAKGYGRRKKARLLLQQAPKSATKPRDRARTRTQKEAATNVEGENNNNNNSTNDNTNRSGKGKLVQTEKRMLARIQDSQHFATRLERIDITKALDAYGHKRDRDLQKRLNRAMERRWRGQPSDMTEDDKVDVITQQLQKAI</sequence>
<keyword evidence="3" id="KW-1185">Reference proteome</keyword>
<evidence type="ECO:0000313" key="2">
    <source>
        <dbReference type="EMBL" id="OAP55419.1"/>
    </source>
</evidence>
<evidence type="ECO:0000256" key="1">
    <source>
        <dbReference type="SAM" id="MobiDB-lite"/>
    </source>
</evidence>
<reference evidence="2 3" key="1">
    <citation type="submission" date="2016-04" db="EMBL/GenBank/DDBJ databases">
        <title>Draft genome of Fonsecaea erecta CBS 125763.</title>
        <authorList>
            <person name="Weiss V.A."/>
            <person name="Vicente V.A."/>
            <person name="Raittz R.T."/>
            <person name="Moreno L.F."/>
            <person name="De Souza E.M."/>
            <person name="Pedrosa F.O."/>
            <person name="Steffens M.B."/>
            <person name="Faoro H."/>
            <person name="Tadra-Sfeir M.Z."/>
            <person name="Najafzadeh M.J."/>
            <person name="Felipe M.S."/>
            <person name="Teixeira M."/>
            <person name="Sun J."/>
            <person name="Xi L."/>
            <person name="Gomes R."/>
            <person name="De Azevedo C.M."/>
            <person name="Salgado C.G."/>
            <person name="Da Silva M.B."/>
            <person name="Nascimento M.F."/>
            <person name="Queiroz-Telles F."/>
            <person name="Attili D.S."/>
            <person name="Gorbushina A."/>
        </authorList>
    </citation>
    <scope>NUCLEOTIDE SEQUENCE [LARGE SCALE GENOMIC DNA]</scope>
    <source>
        <strain evidence="2 3">CBS 125763</strain>
    </source>
</reference>
<dbReference type="Proteomes" id="UP000078343">
    <property type="component" value="Unassembled WGS sequence"/>
</dbReference>
<feature type="compositionally biased region" description="Low complexity" evidence="1">
    <location>
        <begin position="253"/>
        <end position="265"/>
    </location>
</feature>
<accession>A0A178Z6M3</accession>
<comment type="caution">
    <text evidence="2">The sequence shown here is derived from an EMBL/GenBank/DDBJ whole genome shotgun (WGS) entry which is preliminary data.</text>
</comment>
<dbReference type="AlphaFoldDB" id="A0A178Z6M3"/>
<dbReference type="RefSeq" id="XP_018688786.1">
    <property type="nucleotide sequence ID" value="XM_018841898.1"/>
</dbReference>
<dbReference type="GeneID" id="30014560"/>
<evidence type="ECO:0000313" key="3">
    <source>
        <dbReference type="Proteomes" id="UP000078343"/>
    </source>
</evidence>
<dbReference type="EMBL" id="LVYI01000011">
    <property type="protein sequence ID" value="OAP55419.1"/>
    <property type="molecule type" value="Genomic_DNA"/>
</dbReference>
<proteinExistence type="predicted"/>
<gene>
    <name evidence="2" type="ORF">AYL99_10392</name>
</gene>